<name>A0ABV8S193_9BURK</name>
<evidence type="ECO:0000259" key="5">
    <source>
        <dbReference type="PROSITE" id="PS50931"/>
    </source>
</evidence>
<evidence type="ECO:0000256" key="1">
    <source>
        <dbReference type="ARBA" id="ARBA00009437"/>
    </source>
</evidence>
<dbReference type="PANTHER" id="PTHR30537">
    <property type="entry name" value="HTH-TYPE TRANSCRIPTIONAL REGULATOR"/>
    <property type="match status" value="1"/>
</dbReference>
<dbReference type="RefSeq" id="WP_376813502.1">
    <property type="nucleotide sequence ID" value="NZ_JBHSDY010000007.1"/>
</dbReference>
<dbReference type="Pfam" id="PF03466">
    <property type="entry name" value="LysR_substrate"/>
    <property type="match status" value="1"/>
</dbReference>
<dbReference type="PROSITE" id="PS50931">
    <property type="entry name" value="HTH_LYSR"/>
    <property type="match status" value="1"/>
</dbReference>
<dbReference type="CDD" id="cd08422">
    <property type="entry name" value="PBP2_CrgA_like"/>
    <property type="match status" value="1"/>
</dbReference>
<dbReference type="SUPFAM" id="SSF46785">
    <property type="entry name" value="Winged helix' DNA-binding domain"/>
    <property type="match status" value="1"/>
</dbReference>
<dbReference type="InterPro" id="IPR058163">
    <property type="entry name" value="LysR-type_TF_proteobact-type"/>
</dbReference>
<organism evidence="6 7">
    <name type="scientific">Castellaniella hirudinis</name>
    <dbReference type="NCBI Taxonomy" id="1144617"/>
    <lineage>
        <taxon>Bacteria</taxon>
        <taxon>Pseudomonadati</taxon>
        <taxon>Pseudomonadota</taxon>
        <taxon>Betaproteobacteria</taxon>
        <taxon>Burkholderiales</taxon>
        <taxon>Alcaligenaceae</taxon>
        <taxon>Castellaniella</taxon>
    </lineage>
</organism>
<dbReference type="InterPro" id="IPR036388">
    <property type="entry name" value="WH-like_DNA-bd_sf"/>
</dbReference>
<dbReference type="Gene3D" id="3.40.190.290">
    <property type="match status" value="1"/>
</dbReference>
<dbReference type="SUPFAM" id="SSF53850">
    <property type="entry name" value="Periplasmic binding protein-like II"/>
    <property type="match status" value="1"/>
</dbReference>
<evidence type="ECO:0000256" key="2">
    <source>
        <dbReference type="ARBA" id="ARBA00023015"/>
    </source>
</evidence>
<dbReference type="InterPro" id="IPR000847">
    <property type="entry name" value="LysR_HTH_N"/>
</dbReference>
<evidence type="ECO:0000256" key="3">
    <source>
        <dbReference type="ARBA" id="ARBA00023125"/>
    </source>
</evidence>
<dbReference type="PANTHER" id="PTHR30537:SF68">
    <property type="entry name" value="TRANSCRIPTIONAL REGULATOR-RELATED"/>
    <property type="match status" value="1"/>
</dbReference>
<evidence type="ECO:0000313" key="6">
    <source>
        <dbReference type="EMBL" id="MFC4298955.1"/>
    </source>
</evidence>
<dbReference type="InterPro" id="IPR036390">
    <property type="entry name" value="WH_DNA-bd_sf"/>
</dbReference>
<gene>
    <name evidence="6" type="ORF">ACFO0J_12960</name>
</gene>
<dbReference type="Proteomes" id="UP001595756">
    <property type="component" value="Unassembled WGS sequence"/>
</dbReference>
<dbReference type="Gene3D" id="1.10.10.10">
    <property type="entry name" value="Winged helix-like DNA-binding domain superfamily/Winged helix DNA-binding domain"/>
    <property type="match status" value="1"/>
</dbReference>
<dbReference type="Pfam" id="PF00126">
    <property type="entry name" value="HTH_1"/>
    <property type="match status" value="1"/>
</dbReference>
<keyword evidence="2" id="KW-0805">Transcription regulation</keyword>
<feature type="domain" description="HTH lysR-type" evidence="5">
    <location>
        <begin position="1"/>
        <end position="58"/>
    </location>
</feature>
<evidence type="ECO:0000313" key="7">
    <source>
        <dbReference type="Proteomes" id="UP001595756"/>
    </source>
</evidence>
<comment type="caution">
    <text evidence="6">The sequence shown here is derived from an EMBL/GenBank/DDBJ whole genome shotgun (WGS) entry which is preliminary data.</text>
</comment>
<comment type="similarity">
    <text evidence="1">Belongs to the LysR transcriptional regulatory family.</text>
</comment>
<sequence length="294" mass="32104">MDLSSLSDFDLVATHGGFGKASRSSGRAKATLSRRIMDLEQSLGVRLIERGARALRLTEEGAVLYERTHTLLADLAEAGASVSGGHTAPRGTLRISAPVLFSHTLMGTLSTEYAGRYPDVRLDIRAEDRRVDLVEDGYDIAIRVNPHPDSTLVGRCFARDRMLLVAPAGLRRPRRTRGAADIPDIPAVTLNNTSDQGPWVFLDGKTSRTVNPVPRLVLSSLIMVRDAVRAGAGAALIPQSMVRPGPASEGLAIWGPLPDRQVELWALHRSRRLVNAKVSTFIDFLCARFPDRWL</sequence>
<keyword evidence="4" id="KW-0804">Transcription</keyword>
<proteinExistence type="inferred from homology"/>
<dbReference type="InterPro" id="IPR005119">
    <property type="entry name" value="LysR_subst-bd"/>
</dbReference>
<dbReference type="EMBL" id="JBHSDY010000007">
    <property type="protein sequence ID" value="MFC4298955.1"/>
    <property type="molecule type" value="Genomic_DNA"/>
</dbReference>
<reference evidence="7" key="1">
    <citation type="journal article" date="2019" name="Int. J. Syst. Evol. Microbiol.">
        <title>The Global Catalogue of Microorganisms (GCM) 10K type strain sequencing project: providing services to taxonomists for standard genome sequencing and annotation.</title>
        <authorList>
            <consortium name="The Broad Institute Genomics Platform"/>
            <consortium name="The Broad Institute Genome Sequencing Center for Infectious Disease"/>
            <person name="Wu L."/>
            <person name="Ma J."/>
        </authorList>
    </citation>
    <scope>NUCLEOTIDE SEQUENCE [LARGE SCALE GENOMIC DNA]</scope>
    <source>
        <strain evidence="7">CGMCC 1.19029</strain>
    </source>
</reference>
<accession>A0ABV8S193</accession>
<evidence type="ECO:0000256" key="4">
    <source>
        <dbReference type="ARBA" id="ARBA00023163"/>
    </source>
</evidence>
<protein>
    <submittedName>
        <fullName evidence="6">LysR family transcriptional regulator</fullName>
    </submittedName>
</protein>
<keyword evidence="7" id="KW-1185">Reference proteome</keyword>
<keyword evidence="3" id="KW-0238">DNA-binding</keyword>